<dbReference type="InterPro" id="IPR036282">
    <property type="entry name" value="Glutathione-S-Trfase_C_sf"/>
</dbReference>
<dbReference type="AlphaFoldDB" id="A0A2A2GMR6"/>
<dbReference type="InterPro" id="IPR036249">
    <property type="entry name" value="Thioredoxin-like_sf"/>
</dbReference>
<dbReference type="SUPFAM" id="SSF47616">
    <property type="entry name" value="GST C-terminal domain-like"/>
    <property type="match status" value="1"/>
</dbReference>
<dbReference type="PROSITE" id="PS50405">
    <property type="entry name" value="GST_CTER"/>
    <property type="match status" value="1"/>
</dbReference>
<keyword evidence="4" id="KW-1185">Reference proteome</keyword>
<dbReference type="Pfam" id="PF13410">
    <property type="entry name" value="GST_C_2"/>
    <property type="match status" value="1"/>
</dbReference>
<accession>A0A2A2GMR6</accession>
<evidence type="ECO:0000313" key="3">
    <source>
        <dbReference type="EMBL" id="PAU98032.1"/>
    </source>
</evidence>
<sequence>MKLYSMPSSGNSYKVRLLAALLGLRLDIRDVENGSAELAEARAEGRLPFGKAPVLELDDGTLLPESNAILWFLGEGTRFVPSDAVLRAQMLGWMFWEQYSHEPVIAVRAALRVYPERAAQATPERMADLLDRGHAALDRMEARLAAHDWLVGDGPTLADISLHAYTHTAADRGGFDMARFPGIGRWLERIARLPGYVGLHG</sequence>
<dbReference type="InterPro" id="IPR004045">
    <property type="entry name" value="Glutathione_S-Trfase_N"/>
</dbReference>
<dbReference type="Gene3D" id="1.20.1050.10">
    <property type="match status" value="1"/>
</dbReference>
<dbReference type="SFLD" id="SFLDG00358">
    <property type="entry name" value="Main_(cytGST)"/>
    <property type="match status" value="1"/>
</dbReference>
<comment type="caution">
    <text evidence="3">The sequence shown here is derived from an EMBL/GenBank/DDBJ whole genome shotgun (WGS) entry which is preliminary data.</text>
</comment>
<name>A0A2A2GMR6_9RHOB</name>
<keyword evidence="3" id="KW-0808">Transferase</keyword>
<evidence type="ECO:0000259" key="1">
    <source>
        <dbReference type="PROSITE" id="PS50404"/>
    </source>
</evidence>
<organism evidence="3 4">
    <name type="scientific">Paracoccus salipaludis</name>
    <dbReference type="NCBI Taxonomy" id="2032623"/>
    <lineage>
        <taxon>Bacteria</taxon>
        <taxon>Pseudomonadati</taxon>
        <taxon>Pseudomonadota</taxon>
        <taxon>Alphaproteobacteria</taxon>
        <taxon>Rhodobacterales</taxon>
        <taxon>Paracoccaceae</taxon>
        <taxon>Paracoccus</taxon>
    </lineage>
</organism>
<protein>
    <submittedName>
        <fullName evidence="3">Glutathione S-transferase</fullName>
    </submittedName>
</protein>
<dbReference type="PANTHER" id="PTHR44051">
    <property type="entry name" value="GLUTATHIONE S-TRANSFERASE-RELATED"/>
    <property type="match status" value="1"/>
</dbReference>
<dbReference type="Gene3D" id="3.40.30.10">
    <property type="entry name" value="Glutaredoxin"/>
    <property type="match status" value="1"/>
</dbReference>
<dbReference type="OrthoDB" id="9810080at2"/>
<gene>
    <name evidence="3" type="ORF">CK240_06055</name>
</gene>
<dbReference type="SUPFAM" id="SSF52833">
    <property type="entry name" value="Thioredoxin-like"/>
    <property type="match status" value="1"/>
</dbReference>
<dbReference type="Proteomes" id="UP000218023">
    <property type="component" value="Unassembled WGS sequence"/>
</dbReference>
<dbReference type="InterPro" id="IPR040079">
    <property type="entry name" value="Glutathione_S-Trfase"/>
</dbReference>
<dbReference type="RefSeq" id="WP_095639436.1">
    <property type="nucleotide sequence ID" value="NZ_NSJZ01000003.1"/>
</dbReference>
<dbReference type="PROSITE" id="PS50404">
    <property type="entry name" value="GST_NTER"/>
    <property type="match status" value="1"/>
</dbReference>
<feature type="domain" description="GST C-terminal" evidence="2">
    <location>
        <begin position="83"/>
        <end position="201"/>
    </location>
</feature>
<proteinExistence type="predicted"/>
<dbReference type="SFLD" id="SFLDS00019">
    <property type="entry name" value="Glutathione_Transferase_(cytos"/>
    <property type="match status" value="1"/>
</dbReference>
<dbReference type="InterPro" id="IPR010987">
    <property type="entry name" value="Glutathione-S-Trfase_C-like"/>
</dbReference>
<dbReference type="Pfam" id="PF13417">
    <property type="entry name" value="GST_N_3"/>
    <property type="match status" value="1"/>
</dbReference>
<dbReference type="GO" id="GO:0016740">
    <property type="term" value="F:transferase activity"/>
    <property type="evidence" value="ECO:0007669"/>
    <property type="project" value="UniProtKB-KW"/>
</dbReference>
<evidence type="ECO:0000313" key="4">
    <source>
        <dbReference type="Proteomes" id="UP000218023"/>
    </source>
</evidence>
<feature type="domain" description="GST N-terminal" evidence="1">
    <location>
        <begin position="1"/>
        <end position="81"/>
    </location>
</feature>
<reference evidence="3 4" key="1">
    <citation type="submission" date="2017-09" db="EMBL/GenBank/DDBJ databases">
        <title>Paracoccus alkalisoli sp. nov., isolated from saline alkaline soil.</title>
        <authorList>
            <person name="Dong X."/>
            <person name="Zhang G."/>
        </authorList>
    </citation>
    <scope>NUCLEOTIDE SEQUENCE [LARGE SCALE GENOMIC DNA]</scope>
    <source>
        <strain evidence="3 4">WN007</strain>
    </source>
</reference>
<evidence type="ECO:0000259" key="2">
    <source>
        <dbReference type="PROSITE" id="PS50405"/>
    </source>
</evidence>
<dbReference type="EMBL" id="NSJZ01000003">
    <property type="protein sequence ID" value="PAU98032.1"/>
    <property type="molecule type" value="Genomic_DNA"/>
</dbReference>
<dbReference type="PANTHER" id="PTHR44051:SF2">
    <property type="entry name" value="HYPOTHETICAL GLUTATHIONE S-TRANSFERASE LIKE PROTEIN"/>
    <property type="match status" value="1"/>
</dbReference>